<evidence type="ECO:0000313" key="1">
    <source>
        <dbReference type="Proteomes" id="UP000046392"/>
    </source>
</evidence>
<dbReference type="Gene3D" id="3.30.420.10">
    <property type="entry name" value="Ribonuclease H-like superfamily/Ribonuclease H"/>
    <property type="match status" value="1"/>
</dbReference>
<dbReference type="InterPro" id="IPR036397">
    <property type="entry name" value="RNaseH_sf"/>
</dbReference>
<organism evidence="1 2">
    <name type="scientific">Strongyloides papillosus</name>
    <name type="common">Intestinal threadworm</name>
    <dbReference type="NCBI Taxonomy" id="174720"/>
    <lineage>
        <taxon>Eukaryota</taxon>
        <taxon>Metazoa</taxon>
        <taxon>Ecdysozoa</taxon>
        <taxon>Nematoda</taxon>
        <taxon>Chromadorea</taxon>
        <taxon>Rhabditida</taxon>
        <taxon>Tylenchina</taxon>
        <taxon>Panagrolaimomorpha</taxon>
        <taxon>Strongyloidoidea</taxon>
        <taxon>Strongyloididae</taxon>
        <taxon>Strongyloides</taxon>
    </lineage>
</organism>
<name>A0A0N5B1U3_STREA</name>
<evidence type="ECO:0000313" key="2">
    <source>
        <dbReference type="WBParaSite" id="SPAL_0000004450.1"/>
    </source>
</evidence>
<dbReference type="SUPFAM" id="SSF53098">
    <property type="entry name" value="Ribonuclease H-like"/>
    <property type="match status" value="1"/>
</dbReference>
<proteinExistence type="predicted"/>
<sequence length="181" mass="21163">MLQVLELVALYHKIRSIRIRIPTDHKSLEKLRYTSRMSKHVELLSHIDKLKRIRIENKILFHDGDCNDNEKDYDDSNEDFNSSICLLAKRLREISEIINTLNKNISTKKVLSSCERTDDHGQFRRSHFTDTIEKLSIKLELATAYDSNLNDIVENKIRSVNKIILSLMGCYSTTSFCQLLY</sequence>
<dbReference type="GO" id="GO:0003676">
    <property type="term" value="F:nucleic acid binding"/>
    <property type="evidence" value="ECO:0007669"/>
    <property type="project" value="InterPro"/>
</dbReference>
<keyword evidence="1" id="KW-1185">Reference proteome</keyword>
<accession>A0A0N5B1U3</accession>
<dbReference type="InterPro" id="IPR012337">
    <property type="entry name" value="RNaseH-like_sf"/>
</dbReference>
<dbReference type="WBParaSite" id="SPAL_0000004450.1">
    <property type="protein sequence ID" value="SPAL_0000004450.1"/>
    <property type="gene ID" value="SPAL_0000004450"/>
</dbReference>
<dbReference type="Proteomes" id="UP000046392">
    <property type="component" value="Unplaced"/>
</dbReference>
<protein>
    <submittedName>
        <fullName evidence="2">RNase H domain-containing protein</fullName>
    </submittedName>
</protein>
<dbReference type="AlphaFoldDB" id="A0A0N5B1U3"/>
<reference evidence="2" key="1">
    <citation type="submission" date="2017-02" db="UniProtKB">
        <authorList>
            <consortium name="WormBaseParasite"/>
        </authorList>
    </citation>
    <scope>IDENTIFICATION</scope>
</reference>